<organism evidence="2 3">
    <name type="scientific">Thauera linaloolentis (strain DSM 12138 / JCM 21573 / CCUG 41526 / CIP 105981 / IAM 15112 / NBRC 102519 / 47Lol)</name>
    <dbReference type="NCBI Taxonomy" id="1123367"/>
    <lineage>
        <taxon>Bacteria</taxon>
        <taxon>Pseudomonadati</taxon>
        <taxon>Pseudomonadota</taxon>
        <taxon>Betaproteobacteria</taxon>
        <taxon>Rhodocyclales</taxon>
        <taxon>Zoogloeaceae</taxon>
        <taxon>Thauera</taxon>
    </lineage>
</organism>
<gene>
    <name evidence="2" type="ORF">C666_00820</name>
</gene>
<dbReference type="Proteomes" id="UP000013232">
    <property type="component" value="Unassembled WGS sequence"/>
</dbReference>
<reference evidence="2 3" key="1">
    <citation type="submission" date="2012-09" db="EMBL/GenBank/DDBJ databases">
        <title>Draft Genome Sequences of 6 Strains from Genus Thauera.</title>
        <authorList>
            <person name="Liu B."/>
            <person name="Shapleigh J.P."/>
            <person name="Frostegard A.H."/>
        </authorList>
    </citation>
    <scope>NUCLEOTIDE SEQUENCE [LARGE SCALE GENOMIC DNA]</scope>
    <source>
        <strain evidence="3">47Lol / DSM 12138</strain>
    </source>
</reference>
<evidence type="ECO:0008006" key="4">
    <source>
        <dbReference type="Google" id="ProtNLM"/>
    </source>
</evidence>
<dbReference type="Pfam" id="PF10986">
    <property type="entry name" value="ZrgA"/>
    <property type="match status" value="1"/>
</dbReference>
<feature type="region of interest" description="Disordered" evidence="1">
    <location>
        <begin position="173"/>
        <end position="194"/>
    </location>
</feature>
<dbReference type="STRING" id="1123367.GCA_000621305_01691"/>
<sequence length="194" mass="21056">MACAALVGAAPLQAVHAHEGHETHEHHGDHEAHAAHEHGVATLRVVSADTVLMIEFASPLDNLVGFEHEPRTDEQRKAMADAERLLRDGAGLFRPSAGAECLLLGVKLDSPWPQDGHHEHRHGHDEAHEAGGDDGHADLEAEYRFECATPDRLKVLQTRLFDTFPRLRELRAERATASGQGSAALTPGKADLPL</sequence>
<dbReference type="EMBL" id="AMXE01000001">
    <property type="protein sequence ID" value="ENO90724.1"/>
    <property type="molecule type" value="Genomic_DNA"/>
</dbReference>
<feature type="region of interest" description="Disordered" evidence="1">
    <location>
        <begin position="113"/>
        <end position="135"/>
    </location>
</feature>
<evidence type="ECO:0000256" key="1">
    <source>
        <dbReference type="SAM" id="MobiDB-lite"/>
    </source>
</evidence>
<comment type="caution">
    <text evidence="2">The sequence shown here is derived from an EMBL/GenBank/DDBJ whole genome shotgun (WGS) entry which is preliminary data.</text>
</comment>
<dbReference type="eggNOG" id="COG4531">
    <property type="taxonomic scope" value="Bacteria"/>
</dbReference>
<dbReference type="AlphaFoldDB" id="N6ZEZ4"/>
<protein>
    <recommendedName>
        <fullName evidence="4">DUF2796 domain-containing protein</fullName>
    </recommendedName>
</protein>
<evidence type="ECO:0000313" key="3">
    <source>
        <dbReference type="Proteomes" id="UP000013232"/>
    </source>
</evidence>
<keyword evidence="3" id="KW-1185">Reference proteome</keyword>
<name>N6ZEZ4_THAL4</name>
<accession>N6ZEZ4</accession>
<dbReference type="InterPro" id="IPR021253">
    <property type="entry name" value="ZrgA-like"/>
</dbReference>
<evidence type="ECO:0000313" key="2">
    <source>
        <dbReference type="EMBL" id="ENO90724.1"/>
    </source>
</evidence>
<feature type="compositionally biased region" description="Basic and acidic residues" evidence="1">
    <location>
        <begin position="115"/>
        <end position="135"/>
    </location>
</feature>
<proteinExistence type="predicted"/>